<feature type="compositionally biased region" description="Basic and acidic residues" evidence="1">
    <location>
        <begin position="44"/>
        <end position="58"/>
    </location>
</feature>
<organism evidence="2 3">
    <name type="scientific">Saccharomonospora piscinae</name>
    <dbReference type="NCBI Taxonomy" id="687388"/>
    <lineage>
        <taxon>Bacteria</taxon>
        <taxon>Bacillati</taxon>
        <taxon>Actinomycetota</taxon>
        <taxon>Actinomycetes</taxon>
        <taxon>Pseudonocardiales</taxon>
        <taxon>Pseudonocardiaceae</taxon>
        <taxon>Saccharomonospora</taxon>
    </lineage>
</organism>
<dbReference type="RefSeq" id="WP_081193176.1">
    <property type="nucleotide sequence ID" value="NZ_MWIH01000006.1"/>
</dbReference>
<sequence>MIYLLAAIGAITVAVVLWRTLGADRVGASTRQPTTTVAPDDDPDFLRRLSEEQRKQRDSDDDTSG</sequence>
<evidence type="ECO:0000313" key="2">
    <source>
        <dbReference type="EMBL" id="OQO90972.1"/>
    </source>
</evidence>
<evidence type="ECO:0000256" key="1">
    <source>
        <dbReference type="SAM" id="MobiDB-lite"/>
    </source>
</evidence>
<protein>
    <submittedName>
        <fullName evidence="2">Uncharacterized protein</fullName>
    </submittedName>
</protein>
<keyword evidence="3" id="KW-1185">Reference proteome</keyword>
<feature type="region of interest" description="Disordered" evidence="1">
    <location>
        <begin position="28"/>
        <end position="65"/>
    </location>
</feature>
<reference evidence="2 3" key="1">
    <citation type="submission" date="2017-02" db="EMBL/GenBank/DDBJ databases">
        <title>Draft genome of Saccharomonospora sp. 154.</title>
        <authorList>
            <person name="Alonso-Carmona G.S."/>
            <person name="De La Haba R."/>
            <person name="Vera-Gargallo B."/>
            <person name="Sandoval-Trujillo A.H."/>
            <person name="Ramirez-Duran N."/>
            <person name="Ventosa A."/>
        </authorList>
    </citation>
    <scope>NUCLEOTIDE SEQUENCE [LARGE SCALE GENOMIC DNA]</scope>
    <source>
        <strain evidence="2 3">LRS4.154</strain>
    </source>
</reference>
<dbReference type="Proteomes" id="UP000192591">
    <property type="component" value="Unassembled WGS sequence"/>
</dbReference>
<evidence type="ECO:0000313" key="3">
    <source>
        <dbReference type="Proteomes" id="UP000192591"/>
    </source>
</evidence>
<comment type="caution">
    <text evidence="2">The sequence shown here is derived from an EMBL/GenBank/DDBJ whole genome shotgun (WGS) entry which is preliminary data.</text>
</comment>
<dbReference type="AlphaFoldDB" id="A0A1V9A1D9"/>
<gene>
    <name evidence="2" type="ORF">B1813_15825</name>
</gene>
<name>A0A1V9A1D9_SACPI</name>
<proteinExistence type="predicted"/>
<dbReference type="STRING" id="1962155.B1813_15825"/>
<dbReference type="EMBL" id="MWIH01000006">
    <property type="protein sequence ID" value="OQO90972.1"/>
    <property type="molecule type" value="Genomic_DNA"/>
</dbReference>
<accession>A0A1V9A1D9</accession>